<dbReference type="PANTHER" id="PTHR22773">
    <property type="entry name" value="NADH DEHYDROGENASE"/>
    <property type="match status" value="1"/>
</dbReference>
<comment type="function">
    <text evidence="5">NDH-1 shuttles electrons from NADH, via FMN and iron-sulfur (Fe-S) centers, to quinones in the respiratory chain. The immediate electron acceptor for the enzyme in this species is believed to be a menaquinone. Couples the redox reaction to proton translocation (for every two electrons transferred, four hydrogen ions are translocated across the cytoplasmic membrane), and thus conserves the redox energy in a proton gradient.</text>
</comment>
<feature type="transmembrane region" description="Helical" evidence="5">
    <location>
        <begin position="363"/>
        <end position="385"/>
    </location>
</feature>
<feature type="transmembrane region" description="Helical" evidence="5">
    <location>
        <begin position="439"/>
        <end position="462"/>
    </location>
</feature>
<keyword evidence="5" id="KW-0874">Quinone</keyword>
<feature type="transmembrane region" description="Helical" evidence="5">
    <location>
        <begin position="397"/>
        <end position="418"/>
    </location>
</feature>
<feature type="transmembrane region" description="Helical" evidence="5">
    <location>
        <begin position="293"/>
        <end position="314"/>
    </location>
</feature>
<keyword evidence="5" id="KW-0813">Transport</keyword>
<protein>
    <recommendedName>
        <fullName evidence="5">NADH-quinone oxidoreductase subunit N</fullName>
        <ecNumber evidence="5">7.1.1.-</ecNumber>
    </recommendedName>
    <alternativeName>
        <fullName evidence="5">NADH dehydrogenase I subunit N</fullName>
    </alternativeName>
    <alternativeName>
        <fullName evidence="5">NDH-1 subunit N</fullName>
    </alternativeName>
</protein>
<evidence type="ECO:0000256" key="4">
    <source>
        <dbReference type="ARBA" id="ARBA00023136"/>
    </source>
</evidence>
<organism evidence="8 9">
    <name type="scientific">Imperialibacter roseus</name>
    <dbReference type="NCBI Taxonomy" id="1324217"/>
    <lineage>
        <taxon>Bacteria</taxon>
        <taxon>Pseudomonadati</taxon>
        <taxon>Bacteroidota</taxon>
        <taxon>Cytophagia</taxon>
        <taxon>Cytophagales</taxon>
        <taxon>Flammeovirgaceae</taxon>
        <taxon>Imperialibacter</taxon>
    </lineage>
</organism>
<evidence type="ECO:0000256" key="3">
    <source>
        <dbReference type="ARBA" id="ARBA00022989"/>
    </source>
</evidence>
<feature type="transmembrane region" description="Helical" evidence="5">
    <location>
        <begin position="198"/>
        <end position="222"/>
    </location>
</feature>
<feature type="transmembrane region" description="Helical" evidence="5">
    <location>
        <begin position="320"/>
        <end position="342"/>
    </location>
</feature>
<evidence type="ECO:0000313" key="8">
    <source>
        <dbReference type="EMBL" id="WOK08977.1"/>
    </source>
</evidence>
<feature type="transmembrane region" description="Helical" evidence="5">
    <location>
        <begin position="264"/>
        <end position="284"/>
    </location>
</feature>
<dbReference type="Pfam" id="PF00361">
    <property type="entry name" value="Proton_antipo_M"/>
    <property type="match status" value="1"/>
</dbReference>
<feature type="transmembrane region" description="Helical" evidence="5">
    <location>
        <begin position="157"/>
        <end position="178"/>
    </location>
</feature>
<dbReference type="RefSeq" id="WP_317491604.1">
    <property type="nucleotide sequence ID" value="NZ_CP136051.1"/>
</dbReference>
<keyword evidence="5" id="KW-1003">Cell membrane</keyword>
<feature type="transmembrane region" description="Helical" evidence="5">
    <location>
        <begin position="104"/>
        <end position="120"/>
    </location>
</feature>
<dbReference type="EC" id="7.1.1.-" evidence="5"/>
<evidence type="ECO:0000259" key="7">
    <source>
        <dbReference type="Pfam" id="PF00361"/>
    </source>
</evidence>
<dbReference type="EMBL" id="CP136051">
    <property type="protein sequence ID" value="WOK08977.1"/>
    <property type="molecule type" value="Genomic_DNA"/>
</dbReference>
<comment type="subcellular location">
    <subcellularLocation>
        <location evidence="5">Cell membrane</location>
        <topology evidence="5">Multi-pass membrane protein</topology>
    </subcellularLocation>
    <subcellularLocation>
        <location evidence="1">Endomembrane system</location>
        <topology evidence="1">Multi-pass membrane protein</topology>
    </subcellularLocation>
    <subcellularLocation>
        <location evidence="6">Membrane</location>
        <topology evidence="6">Multi-pass membrane protein</topology>
    </subcellularLocation>
</comment>
<keyword evidence="5" id="KW-0520">NAD</keyword>
<evidence type="ECO:0000256" key="5">
    <source>
        <dbReference type="HAMAP-Rule" id="MF_00445"/>
    </source>
</evidence>
<evidence type="ECO:0000256" key="1">
    <source>
        <dbReference type="ARBA" id="ARBA00004127"/>
    </source>
</evidence>
<sequence length="469" mass="51878">MNWDTIYIMRHEVLLTLLILHQLIGDLAETVDRRRHVFITVLLFAAFTVVGWLPSRPSLLFGSMYISDDLRSLLKNILSVSALIILLQSTTWLNNPLHQKKAGAFYLLIFSTLMGMFFMISAGDFLMLYLGLELATIPLTLLAAFDKDFRKSAEAGVKLLMSSAVSSAVLLFGISMIYGVYGTLHFSEIAGAYNESPLMILGLVFFLSGLAFKISLVPFHLWTADVYEGAPLAVTTYFSVVSKGAAVFTLMLVLYQVFRSQPEIWSSVLYFLAIATMLVGNLFALRQKNMKRFLAFSSITQAGFMMLGFLNAGTIGMTTIVYFMLIYGLSNLAVFGVLSIIMNGTDKEGMDDLNGLYATNPGLSLIMLVSLFSLAGIPPVAGFFGKFFLFTAAASAGMYWLVFFAVINATISLYYYLLVVKAMFINKNETPIARLTSTFYEKLALTLCLVGVLVIGFASPVFEYIRSVM</sequence>
<keyword evidence="3 5" id="KW-1133">Transmembrane helix</keyword>
<keyword evidence="4 5" id="KW-0472">Membrane</keyword>
<evidence type="ECO:0000313" key="9">
    <source>
        <dbReference type="Proteomes" id="UP001302349"/>
    </source>
</evidence>
<feature type="transmembrane region" description="Helical" evidence="5">
    <location>
        <begin position="234"/>
        <end position="258"/>
    </location>
</feature>
<reference evidence="8 9" key="1">
    <citation type="journal article" date="2023" name="Microbiol. Resour. Announc.">
        <title>Complete Genome Sequence of Imperialibacter roseus strain P4T.</title>
        <authorList>
            <person name="Tizabi D.R."/>
            <person name="Bachvaroff T."/>
            <person name="Hill R.T."/>
        </authorList>
    </citation>
    <scope>NUCLEOTIDE SEQUENCE [LARGE SCALE GENOMIC DNA]</scope>
    <source>
        <strain evidence="8 9">P4T</strain>
    </source>
</reference>
<keyword evidence="9" id="KW-1185">Reference proteome</keyword>
<comment type="catalytic activity">
    <reaction evidence="5">
        <text>a quinone + NADH + 5 H(+)(in) = a quinol + NAD(+) + 4 H(+)(out)</text>
        <dbReference type="Rhea" id="RHEA:57888"/>
        <dbReference type="ChEBI" id="CHEBI:15378"/>
        <dbReference type="ChEBI" id="CHEBI:24646"/>
        <dbReference type="ChEBI" id="CHEBI:57540"/>
        <dbReference type="ChEBI" id="CHEBI:57945"/>
        <dbReference type="ChEBI" id="CHEBI:132124"/>
    </reaction>
</comment>
<feature type="transmembrane region" description="Helical" evidence="5">
    <location>
        <begin position="126"/>
        <end position="145"/>
    </location>
</feature>
<dbReference type="InterPro" id="IPR010096">
    <property type="entry name" value="NADH-Q_OxRdtase_suN/2"/>
</dbReference>
<gene>
    <name evidence="5" type="primary">nuoN</name>
    <name evidence="8" type="ORF">RT717_10060</name>
</gene>
<comment type="subunit">
    <text evidence="5">NDH-1 is composed of 14 different subunits. Subunits NuoA, H, J, K, L, M, N constitute the membrane sector of the complex.</text>
</comment>
<evidence type="ECO:0000256" key="6">
    <source>
        <dbReference type="RuleBase" id="RU000320"/>
    </source>
</evidence>
<keyword evidence="5" id="KW-1278">Translocase</keyword>
<comment type="similarity">
    <text evidence="5">Belongs to the complex I subunit 2 family.</text>
</comment>
<feature type="transmembrane region" description="Helical" evidence="5">
    <location>
        <begin position="36"/>
        <end position="53"/>
    </location>
</feature>
<proteinExistence type="inferred from homology"/>
<dbReference type="InterPro" id="IPR001750">
    <property type="entry name" value="ND/Mrp_TM"/>
</dbReference>
<name>A0ABZ0IZ67_9BACT</name>
<dbReference type="HAMAP" id="MF_00445">
    <property type="entry name" value="NDH1_NuoN_1"/>
    <property type="match status" value="1"/>
</dbReference>
<feature type="domain" description="NADH:quinone oxidoreductase/Mrp antiporter transmembrane" evidence="7">
    <location>
        <begin position="122"/>
        <end position="412"/>
    </location>
</feature>
<evidence type="ECO:0000256" key="2">
    <source>
        <dbReference type="ARBA" id="ARBA00022692"/>
    </source>
</evidence>
<dbReference type="NCBIfam" id="TIGR01770">
    <property type="entry name" value="NDH_I_N"/>
    <property type="match status" value="1"/>
</dbReference>
<keyword evidence="2 5" id="KW-0812">Transmembrane</keyword>
<feature type="transmembrane region" description="Helical" evidence="5">
    <location>
        <begin position="73"/>
        <end position="92"/>
    </location>
</feature>
<dbReference type="Proteomes" id="UP001302349">
    <property type="component" value="Chromosome"/>
</dbReference>
<accession>A0ABZ0IZ67</accession>